<gene>
    <name evidence="7" type="ORF">HMPREF3186_01825</name>
</gene>
<dbReference type="Gene3D" id="3.40.50.10490">
    <property type="entry name" value="Glucose-6-phosphate isomerase like protein, domain 1"/>
    <property type="match status" value="1"/>
</dbReference>
<sequence>MFFDNLKNNYDKLSISEQQAIDYLMKQDNIEHTTLKEIKQAVLISSSTVIRACKKLGYNTFIDLKYDLKMSKELAKNNKNSTTSTFLSLKEQLSVEFSRTMSILNQDDFDIFANKIINSRRIFCIGSGSSYMVMSDFNRKLKLINLWSNDYFEHYSIKRIPDICRKDDVLLVFSLSGETTVINDCVLEAKQNGTTILAITSLANSPLAKMSDHLIKVYDAPKNRKKIRSRLMLSVVGIILFETIVNTISPGEYVID</sequence>
<dbReference type="InterPro" id="IPR000281">
    <property type="entry name" value="HTH_RpiR"/>
</dbReference>
<dbReference type="AlphaFoldDB" id="A0A133ZNV8"/>
<dbReference type="PANTHER" id="PTHR30514">
    <property type="entry name" value="GLUCOKINASE"/>
    <property type="match status" value="1"/>
</dbReference>
<dbReference type="Gene3D" id="1.10.10.10">
    <property type="entry name" value="Winged helix-like DNA-binding domain superfamily/Winged helix DNA-binding domain"/>
    <property type="match status" value="1"/>
</dbReference>
<dbReference type="Proteomes" id="UP000070355">
    <property type="component" value="Unassembled WGS sequence"/>
</dbReference>
<keyword evidence="1" id="KW-0805">Transcription regulation</keyword>
<feature type="transmembrane region" description="Helical" evidence="4">
    <location>
        <begin position="231"/>
        <end position="249"/>
    </location>
</feature>
<dbReference type="STRING" id="1379.HMPREF3186_01825"/>
<dbReference type="PROSITE" id="PS51071">
    <property type="entry name" value="HTH_RPIR"/>
    <property type="match status" value="1"/>
</dbReference>
<evidence type="ECO:0000256" key="1">
    <source>
        <dbReference type="ARBA" id="ARBA00023015"/>
    </source>
</evidence>
<proteinExistence type="predicted"/>
<dbReference type="CDD" id="cd05013">
    <property type="entry name" value="SIS_RpiR"/>
    <property type="match status" value="1"/>
</dbReference>
<evidence type="ECO:0000313" key="8">
    <source>
        <dbReference type="Proteomes" id="UP000070355"/>
    </source>
</evidence>
<organism evidence="7 8">
    <name type="scientific">Gemella haemolysans</name>
    <dbReference type="NCBI Taxonomy" id="1379"/>
    <lineage>
        <taxon>Bacteria</taxon>
        <taxon>Bacillati</taxon>
        <taxon>Bacillota</taxon>
        <taxon>Bacilli</taxon>
        <taxon>Bacillales</taxon>
        <taxon>Gemellaceae</taxon>
        <taxon>Gemella</taxon>
    </lineage>
</organism>
<reference evidence="8" key="1">
    <citation type="submission" date="2016-01" db="EMBL/GenBank/DDBJ databases">
        <authorList>
            <person name="Mitreva M."/>
            <person name="Pepin K.H."/>
            <person name="Mihindukulasuriya K.A."/>
            <person name="Fulton R."/>
            <person name="Fronick C."/>
            <person name="O'Laughlin M."/>
            <person name="Miner T."/>
            <person name="Herter B."/>
            <person name="Rosa B.A."/>
            <person name="Cordes M."/>
            <person name="Tomlinson C."/>
            <person name="Wollam A."/>
            <person name="Palsikar V.B."/>
            <person name="Mardis E.R."/>
            <person name="Wilson R.K."/>
        </authorList>
    </citation>
    <scope>NUCLEOTIDE SEQUENCE [LARGE SCALE GENOMIC DNA]</scope>
    <source>
        <strain evidence="8">DNF01167</strain>
    </source>
</reference>
<evidence type="ECO:0000259" key="6">
    <source>
        <dbReference type="PROSITE" id="PS51464"/>
    </source>
</evidence>
<dbReference type="GO" id="GO:0003700">
    <property type="term" value="F:DNA-binding transcription factor activity"/>
    <property type="evidence" value="ECO:0007669"/>
    <property type="project" value="InterPro"/>
</dbReference>
<dbReference type="PROSITE" id="PS51464">
    <property type="entry name" value="SIS"/>
    <property type="match status" value="1"/>
</dbReference>
<dbReference type="Pfam" id="PF01380">
    <property type="entry name" value="SIS"/>
    <property type="match status" value="1"/>
</dbReference>
<dbReference type="PATRIC" id="fig|1379.3.peg.1820"/>
<dbReference type="GO" id="GO:0097367">
    <property type="term" value="F:carbohydrate derivative binding"/>
    <property type="evidence" value="ECO:0007669"/>
    <property type="project" value="InterPro"/>
</dbReference>
<dbReference type="SUPFAM" id="SSF53697">
    <property type="entry name" value="SIS domain"/>
    <property type="match status" value="1"/>
</dbReference>
<accession>A0A133ZNV8</accession>
<dbReference type="InterPro" id="IPR046348">
    <property type="entry name" value="SIS_dom_sf"/>
</dbReference>
<evidence type="ECO:0000313" key="7">
    <source>
        <dbReference type="EMBL" id="KXB57128.1"/>
    </source>
</evidence>
<keyword evidence="4" id="KW-0812">Transmembrane</keyword>
<dbReference type="PANTHER" id="PTHR30514:SF21">
    <property type="entry name" value="RPIR-FAMILY TRANSCRIPTIONAL REGULATOR"/>
    <property type="match status" value="1"/>
</dbReference>
<feature type="domain" description="SIS" evidence="6">
    <location>
        <begin position="112"/>
        <end position="250"/>
    </location>
</feature>
<feature type="domain" description="HTH rpiR-type" evidence="5">
    <location>
        <begin position="1"/>
        <end position="75"/>
    </location>
</feature>
<keyword evidence="3" id="KW-0804">Transcription</keyword>
<dbReference type="InterPro" id="IPR035472">
    <property type="entry name" value="RpiR-like_SIS"/>
</dbReference>
<dbReference type="GO" id="GO:1901135">
    <property type="term" value="P:carbohydrate derivative metabolic process"/>
    <property type="evidence" value="ECO:0007669"/>
    <property type="project" value="InterPro"/>
</dbReference>
<dbReference type="Pfam" id="PF01418">
    <property type="entry name" value="HTH_6"/>
    <property type="match status" value="1"/>
</dbReference>
<keyword evidence="4" id="KW-0472">Membrane</keyword>
<dbReference type="SUPFAM" id="SSF46689">
    <property type="entry name" value="Homeodomain-like"/>
    <property type="match status" value="1"/>
</dbReference>
<comment type="caution">
    <text evidence="7">The sequence shown here is derived from an EMBL/GenBank/DDBJ whole genome shotgun (WGS) entry which is preliminary data.</text>
</comment>
<dbReference type="InterPro" id="IPR009057">
    <property type="entry name" value="Homeodomain-like_sf"/>
</dbReference>
<evidence type="ECO:0000259" key="5">
    <source>
        <dbReference type="PROSITE" id="PS51071"/>
    </source>
</evidence>
<dbReference type="EMBL" id="LSDC01000135">
    <property type="protein sequence ID" value="KXB57128.1"/>
    <property type="molecule type" value="Genomic_DNA"/>
</dbReference>
<keyword evidence="4" id="KW-1133">Transmembrane helix</keyword>
<dbReference type="InterPro" id="IPR047640">
    <property type="entry name" value="RpiR-like"/>
</dbReference>
<dbReference type="InterPro" id="IPR036388">
    <property type="entry name" value="WH-like_DNA-bd_sf"/>
</dbReference>
<dbReference type="InterPro" id="IPR001347">
    <property type="entry name" value="SIS_dom"/>
</dbReference>
<dbReference type="RefSeq" id="WP_060914818.1">
    <property type="nucleotide sequence ID" value="NZ_JAGZGJ010000033.1"/>
</dbReference>
<evidence type="ECO:0000256" key="3">
    <source>
        <dbReference type="ARBA" id="ARBA00023163"/>
    </source>
</evidence>
<dbReference type="GO" id="GO:0003677">
    <property type="term" value="F:DNA binding"/>
    <property type="evidence" value="ECO:0007669"/>
    <property type="project" value="UniProtKB-KW"/>
</dbReference>
<evidence type="ECO:0000256" key="2">
    <source>
        <dbReference type="ARBA" id="ARBA00023125"/>
    </source>
</evidence>
<dbReference type="OrthoDB" id="3684496at2"/>
<keyword evidence="2" id="KW-0238">DNA-binding</keyword>
<name>A0A133ZNV8_9BACL</name>
<evidence type="ECO:0000256" key="4">
    <source>
        <dbReference type="SAM" id="Phobius"/>
    </source>
</evidence>
<protein>
    <submittedName>
        <fullName evidence="7">SIS domain protein</fullName>
    </submittedName>
</protein>